<organism evidence="2 3">
    <name type="scientific">Dendrobium catenatum</name>
    <dbReference type="NCBI Taxonomy" id="906689"/>
    <lineage>
        <taxon>Eukaryota</taxon>
        <taxon>Viridiplantae</taxon>
        <taxon>Streptophyta</taxon>
        <taxon>Embryophyta</taxon>
        <taxon>Tracheophyta</taxon>
        <taxon>Spermatophyta</taxon>
        <taxon>Magnoliopsida</taxon>
        <taxon>Liliopsida</taxon>
        <taxon>Asparagales</taxon>
        <taxon>Orchidaceae</taxon>
        <taxon>Epidendroideae</taxon>
        <taxon>Malaxideae</taxon>
        <taxon>Dendrobiinae</taxon>
        <taxon>Dendrobium</taxon>
    </lineage>
</organism>
<gene>
    <name evidence="2" type="ORF">MA16_Dca009781</name>
</gene>
<dbReference type="AlphaFoldDB" id="A0A2I0XI81"/>
<feature type="transmembrane region" description="Helical" evidence="1">
    <location>
        <begin position="56"/>
        <end position="74"/>
    </location>
</feature>
<sequence>MSGLQQDVGSEHRALRCWCNEAPAVVRRGFGGGPARFLGWSGGGPAMFRRRSRRSFFLLFFLLFSSSLLASVLSCEE</sequence>
<proteinExistence type="predicted"/>
<evidence type="ECO:0000256" key="1">
    <source>
        <dbReference type="SAM" id="Phobius"/>
    </source>
</evidence>
<keyword evidence="1" id="KW-0472">Membrane</keyword>
<accession>A0A2I0XI81</accession>
<reference evidence="2 3" key="1">
    <citation type="journal article" date="2016" name="Sci. Rep.">
        <title>The Dendrobium catenatum Lindl. genome sequence provides insights into polysaccharide synthase, floral development and adaptive evolution.</title>
        <authorList>
            <person name="Zhang G.Q."/>
            <person name="Xu Q."/>
            <person name="Bian C."/>
            <person name="Tsai W.C."/>
            <person name="Yeh C.M."/>
            <person name="Liu K.W."/>
            <person name="Yoshida K."/>
            <person name="Zhang L.S."/>
            <person name="Chang S.B."/>
            <person name="Chen F."/>
            <person name="Shi Y."/>
            <person name="Su Y.Y."/>
            <person name="Zhang Y.Q."/>
            <person name="Chen L.J."/>
            <person name="Yin Y."/>
            <person name="Lin M."/>
            <person name="Huang H."/>
            <person name="Deng H."/>
            <person name="Wang Z.W."/>
            <person name="Zhu S.L."/>
            <person name="Zhao X."/>
            <person name="Deng C."/>
            <person name="Niu S.C."/>
            <person name="Huang J."/>
            <person name="Wang M."/>
            <person name="Liu G.H."/>
            <person name="Yang H.J."/>
            <person name="Xiao X.J."/>
            <person name="Hsiao Y.Y."/>
            <person name="Wu W.L."/>
            <person name="Chen Y.Y."/>
            <person name="Mitsuda N."/>
            <person name="Ohme-Takagi M."/>
            <person name="Luo Y.B."/>
            <person name="Van de Peer Y."/>
            <person name="Liu Z.J."/>
        </authorList>
    </citation>
    <scope>NUCLEOTIDE SEQUENCE [LARGE SCALE GENOMIC DNA]</scope>
    <source>
        <tissue evidence="2">The whole plant</tissue>
    </source>
</reference>
<keyword evidence="1" id="KW-0812">Transmembrane</keyword>
<evidence type="ECO:0000313" key="2">
    <source>
        <dbReference type="EMBL" id="PKU87609.1"/>
    </source>
</evidence>
<dbReference type="Proteomes" id="UP000233837">
    <property type="component" value="Unassembled WGS sequence"/>
</dbReference>
<evidence type="ECO:0000313" key="3">
    <source>
        <dbReference type="Proteomes" id="UP000233837"/>
    </source>
</evidence>
<keyword evidence="1" id="KW-1133">Transmembrane helix</keyword>
<name>A0A2I0XI81_9ASPA</name>
<reference evidence="2 3" key="2">
    <citation type="journal article" date="2017" name="Nature">
        <title>The Apostasia genome and the evolution of orchids.</title>
        <authorList>
            <person name="Zhang G.Q."/>
            <person name="Liu K.W."/>
            <person name="Li Z."/>
            <person name="Lohaus R."/>
            <person name="Hsiao Y.Y."/>
            <person name="Niu S.C."/>
            <person name="Wang J.Y."/>
            <person name="Lin Y.C."/>
            <person name="Xu Q."/>
            <person name="Chen L.J."/>
            <person name="Yoshida K."/>
            <person name="Fujiwara S."/>
            <person name="Wang Z.W."/>
            <person name="Zhang Y.Q."/>
            <person name="Mitsuda N."/>
            <person name="Wang M."/>
            <person name="Liu G.H."/>
            <person name="Pecoraro L."/>
            <person name="Huang H.X."/>
            <person name="Xiao X.J."/>
            <person name="Lin M."/>
            <person name="Wu X.Y."/>
            <person name="Wu W.L."/>
            <person name="Chen Y.Y."/>
            <person name="Chang S.B."/>
            <person name="Sakamoto S."/>
            <person name="Ohme-Takagi M."/>
            <person name="Yagi M."/>
            <person name="Zeng S.J."/>
            <person name="Shen C.Y."/>
            <person name="Yeh C.M."/>
            <person name="Luo Y.B."/>
            <person name="Tsai W.C."/>
            <person name="Van de Peer Y."/>
            <person name="Liu Z.J."/>
        </authorList>
    </citation>
    <scope>NUCLEOTIDE SEQUENCE [LARGE SCALE GENOMIC DNA]</scope>
    <source>
        <tissue evidence="2">The whole plant</tissue>
    </source>
</reference>
<keyword evidence="3" id="KW-1185">Reference proteome</keyword>
<protein>
    <submittedName>
        <fullName evidence="2">Uncharacterized protein</fullName>
    </submittedName>
</protein>
<dbReference type="EMBL" id="KZ501864">
    <property type="protein sequence ID" value="PKU87609.1"/>
    <property type="molecule type" value="Genomic_DNA"/>
</dbReference>